<dbReference type="PANTHER" id="PTHR48109:SF1">
    <property type="entry name" value="DIHYDROOROTATE DEHYDROGENASE (FUMARATE)"/>
    <property type="match status" value="1"/>
</dbReference>
<dbReference type="InterPro" id="IPR005720">
    <property type="entry name" value="Dihydroorotate_DH_cat"/>
</dbReference>
<keyword evidence="5" id="KW-0963">Cytoplasm</keyword>
<dbReference type="Pfam" id="PF01180">
    <property type="entry name" value="DHO_dh"/>
    <property type="match status" value="1"/>
</dbReference>
<evidence type="ECO:0000313" key="11">
    <source>
        <dbReference type="EMBL" id="GAH34872.1"/>
    </source>
</evidence>
<dbReference type="PROSITE" id="PS00911">
    <property type="entry name" value="DHODEHASE_1"/>
    <property type="match status" value="1"/>
</dbReference>
<gene>
    <name evidence="11" type="ORF">S03H2_15646</name>
</gene>
<comment type="cofactor">
    <cofactor evidence="1">
        <name>FMN</name>
        <dbReference type="ChEBI" id="CHEBI:58210"/>
    </cofactor>
</comment>
<comment type="similarity">
    <text evidence="4">Belongs to the dihydroorotate dehydrogenase family. Type 1 subfamily.</text>
</comment>
<comment type="subcellular location">
    <subcellularLocation>
        <location evidence="2">Cytoplasm</location>
    </subcellularLocation>
</comment>
<dbReference type="InterPro" id="IPR033888">
    <property type="entry name" value="DHOD_1B"/>
</dbReference>
<organism evidence="11">
    <name type="scientific">marine sediment metagenome</name>
    <dbReference type="NCBI Taxonomy" id="412755"/>
    <lineage>
        <taxon>unclassified sequences</taxon>
        <taxon>metagenomes</taxon>
        <taxon>ecological metagenomes</taxon>
    </lineage>
</organism>
<dbReference type="PROSITE" id="PS00912">
    <property type="entry name" value="DHODEHASE_2"/>
    <property type="match status" value="1"/>
</dbReference>
<dbReference type="InterPro" id="IPR001295">
    <property type="entry name" value="Dihydroorotate_DH_CS"/>
</dbReference>
<protein>
    <recommendedName>
        <fullName evidence="10">Dihydroorotate dehydrogenase catalytic domain-containing protein</fullName>
    </recommendedName>
</protein>
<dbReference type="NCBIfam" id="TIGR01037">
    <property type="entry name" value="pyrD_sub1_fam"/>
    <property type="match status" value="1"/>
</dbReference>
<dbReference type="CDD" id="cd04740">
    <property type="entry name" value="DHOD_1B_like"/>
    <property type="match status" value="1"/>
</dbReference>
<dbReference type="GO" id="GO:0004152">
    <property type="term" value="F:dihydroorotate dehydrogenase activity"/>
    <property type="evidence" value="ECO:0007669"/>
    <property type="project" value="InterPro"/>
</dbReference>
<evidence type="ECO:0000256" key="1">
    <source>
        <dbReference type="ARBA" id="ARBA00001917"/>
    </source>
</evidence>
<evidence type="ECO:0000256" key="8">
    <source>
        <dbReference type="ARBA" id="ARBA00022975"/>
    </source>
</evidence>
<dbReference type="EMBL" id="BARU01007964">
    <property type="protein sequence ID" value="GAH34872.1"/>
    <property type="molecule type" value="Genomic_DNA"/>
</dbReference>
<accession>X1EQK4</accession>
<dbReference type="PIRSF" id="PIRSF000164">
    <property type="entry name" value="DHO_oxidase"/>
    <property type="match status" value="1"/>
</dbReference>
<dbReference type="NCBIfam" id="NF005574">
    <property type="entry name" value="PRK07259.1"/>
    <property type="match status" value="1"/>
</dbReference>
<dbReference type="SUPFAM" id="SSF51395">
    <property type="entry name" value="FMN-linked oxidoreductases"/>
    <property type="match status" value="1"/>
</dbReference>
<reference evidence="11" key="1">
    <citation type="journal article" date="2014" name="Front. Microbiol.">
        <title>High frequency of phylogenetically diverse reductive dehalogenase-homologous genes in deep subseafloor sedimentary metagenomes.</title>
        <authorList>
            <person name="Kawai M."/>
            <person name="Futagami T."/>
            <person name="Toyoda A."/>
            <person name="Takaki Y."/>
            <person name="Nishi S."/>
            <person name="Hori S."/>
            <person name="Arai W."/>
            <person name="Tsubouchi T."/>
            <person name="Morono Y."/>
            <person name="Uchiyama I."/>
            <person name="Ito T."/>
            <person name="Fujiyama A."/>
            <person name="Inagaki F."/>
            <person name="Takami H."/>
        </authorList>
    </citation>
    <scope>NUCLEOTIDE SEQUENCE</scope>
    <source>
        <strain evidence="11">Expedition CK06-06</strain>
    </source>
</reference>
<evidence type="ECO:0000256" key="3">
    <source>
        <dbReference type="ARBA" id="ARBA00004725"/>
    </source>
</evidence>
<feature type="domain" description="Dihydroorotate dehydrogenase catalytic" evidence="10">
    <location>
        <begin position="4"/>
        <end position="259"/>
    </location>
</feature>
<comment type="caution">
    <text evidence="11">The sequence shown here is derived from an EMBL/GenBank/DDBJ whole genome shotgun (WGS) entry which is preliminary data.</text>
</comment>
<evidence type="ECO:0000256" key="5">
    <source>
        <dbReference type="ARBA" id="ARBA00022490"/>
    </source>
</evidence>
<dbReference type="InterPro" id="IPR013785">
    <property type="entry name" value="Aldolase_TIM"/>
</dbReference>
<keyword evidence="9" id="KW-0560">Oxidoreductase</keyword>
<sequence length="276" mass="28604">TEYGHLFDIQRLGAIVCKGTTLNPRDGNPQPRLVETPSGMLNSIGLQNIGVKALIEEKAPLWAKWRVPVIVNIAGETVAEYAELANKLDGIPGISALEVNISCPNISAGGAEFGVHPESAARVTASVRAKTSLPVLVKLTPNTGEIVKVAVAVAEAGADAICLINTVRGMAIDIYTRQTLLGNRTGGLSGPAIKPVALAMVYEVAGTVEIPVVGCGGIASGSDAIEFIMAGASAVQVGSASFINPRAPMDVLEGIEQFMVREGVNDISELVGAARR</sequence>
<keyword evidence="8" id="KW-0665">Pyrimidine biosynthesis</keyword>
<dbReference type="InterPro" id="IPR012135">
    <property type="entry name" value="Dihydroorotate_DH_1_2"/>
</dbReference>
<dbReference type="GO" id="GO:0044205">
    <property type="term" value="P:'de novo' UMP biosynthetic process"/>
    <property type="evidence" value="ECO:0007669"/>
    <property type="project" value="UniProtKB-UniPathway"/>
</dbReference>
<keyword evidence="7" id="KW-0288">FMN</keyword>
<comment type="pathway">
    <text evidence="3">Pyrimidine metabolism; UMP biosynthesis via de novo pathway.</text>
</comment>
<evidence type="ECO:0000256" key="4">
    <source>
        <dbReference type="ARBA" id="ARBA00008008"/>
    </source>
</evidence>
<dbReference type="InterPro" id="IPR050074">
    <property type="entry name" value="DHO_dehydrogenase"/>
</dbReference>
<evidence type="ECO:0000256" key="7">
    <source>
        <dbReference type="ARBA" id="ARBA00022643"/>
    </source>
</evidence>
<feature type="non-terminal residue" evidence="11">
    <location>
        <position position="1"/>
    </location>
</feature>
<dbReference type="PANTHER" id="PTHR48109">
    <property type="entry name" value="DIHYDROOROTATE DEHYDROGENASE (QUINONE), MITOCHONDRIAL-RELATED"/>
    <property type="match status" value="1"/>
</dbReference>
<dbReference type="InterPro" id="IPR049622">
    <property type="entry name" value="Dihydroorotate_DH_I"/>
</dbReference>
<proteinExistence type="inferred from homology"/>
<dbReference type="HAMAP" id="MF_00224">
    <property type="entry name" value="DHO_dh_type1"/>
    <property type="match status" value="1"/>
</dbReference>
<dbReference type="GO" id="GO:0006207">
    <property type="term" value="P:'de novo' pyrimidine nucleobase biosynthetic process"/>
    <property type="evidence" value="ECO:0007669"/>
    <property type="project" value="InterPro"/>
</dbReference>
<dbReference type="FunFam" id="3.20.20.70:FF:000027">
    <property type="entry name" value="Dihydropyrimidine dehydrogenase [NADP(+)]"/>
    <property type="match status" value="1"/>
</dbReference>
<keyword evidence="6" id="KW-0285">Flavoprotein</keyword>
<evidence type="ECO:0000256" key="2">
    <source>
        <dbReference type="ARBA" id="ARBA00004496"/>
    </source>
</evidence>
<dbReference type="GO" id="GO:0005737">
    <property type="term" value="C:cytoplasm"/>
    <property type="evidence" value="ECO:0007669"/>
    <property type="project" value="UniProtKB-SubCell"/>
</dbReference>
<dbReference type="AlphaFoldDB" id="X1EQK4"/>
<dbReference type="UniPathway" id="UPA00070"/>
<evidence type="ECO:0000256" key="6">
    <source>
        <dbReference type="ARBA" id="ARBA00022630"/>
    </source>
</evidence>
<evidence type="ECO:0000259" key="10">
    <source>
        <dbReference type="Pfam" id="PF01180"/>
    </source>
</evidence>
<evidence type="ECO:0000256" key="9">
    <source>
        <dbReference type="ARBA" id="ARBA00023002"/>
    </source>
</evidence>
<dbReference type="Gene3D" id="3.20.20.70">
    <property type="entry name" value="Aldolase class I"/>
    <property type="match status" value="1"/>
</dbReference>
<name>X1EQK4_9ZZZZ</name>
<dbReference type="InterPro" id="IPR024920">
    <property type="entry name" value="Dihydroorotate_DH_1"/>
</dbReference>